<protein>
    <submittedName>
        <fullName evidence="1">Uncharacterized protein</fullName>
    </submittedName>
</protein>
<dbReference type="Proteomes" id="UP000228896">
    <property type="component" value="Unassembled WGS sequence"/>
</dbReference>
<reference evidence="2" key="1">
    <citation type="submission" date="2017-09" db="EMBL/GenBank/DDBJ databases">
        <title>Depth-based differentiation of microbial function through sediment-hosted aquifers and enrichment of novel symbionts in the deep terrestrial subsurface.</title>
        <authorList>
            <person name="Probst A.J."/>
            <person name="Ladd B."/>
            <person name="Jarett J.K."/>
            <person name="Geller-Mcgrath D.E."/>
            <person name="Sieber C.M.K."/>
            <person name="Emerson J.B."/>
            <person name="Anantharaman K."/>
            <person name="Thomas B.C."/>
            <person name="Malmstrom R."/>
            <person name="Stieglmeier M."/>
            <person name="Klingl A."/>
            <person name="Woyke T."/>
            <person name="Ryan C.M."/>
            <person name="Banfield J.F."/>
        </authorList>
    </citation>
    <scope>NUCLEOTIDE SEQUENCE [LARGE SCALE GENOMIC DNA]</scope>
</reference>
<proteinExistence type="predicted"/>
<organism evidence="1 2">
    <name type="scientific">Candidatus Falkowbacteria bacterium CG02_land_8_20_14_3_00_36_14</name>
    <dbReference type="NCBI Taxonomy" id="1974560"/>
    <lineage>
        <taxon>Bacteria</taxon>
        <taxon>Candidatus Falkowiibacteriota</taxon>
    </lineage>
</organism>
<evidence type="ECO:0000313" key="2">
    <source>
        <dbReference type="Proteomes" id="UP000228896"/>
    </source>
</evidence>
<accession>A0A2M7DQ69</accession>
<dbReference type="EMBL" id="PETS01000033">
    <property type="protein sequence ID" value="PIV51901.1"/>
    <property type="molecule type" value="Genomic_DNA"/>
</dbReference>
<name>A0A2M7DQ69_9BACT</name>
<comment type="caution">
    <text evidence="1">The sequence shown here is derived from an EMBL/GenBank/DDBJ whole genome shotgun (WGS) entry which is preliminary data.</text>
</comment>
<gene>
    <name evidence="1" type="ORF">COS18_01525</name>
</gene>
<dbReference type="AlphaFoldDB" id="A0A2M7DQ69"/>
<evidence type="ECO:0000313" key="1">
    <source>
        <dbReference type="EMBL" id="PIV51901.1"/>
    </source>
</evidence>
<sequence>MKESGYTGKLLEEELFSKPDIEKSEEERCNIFKGIKIDFRQFLNKIIKKIQTYEDPSDPEPRFSNDLHAKVAELLELEDYKKLRIYSTIGTYIDRYLGTDAIFEYELDNNIMVLASLDVTMNKQKGESHKADVVFQWPSSGLDPKEDREEWLKKINEVGINVFQVLNYYKEKKLKDLNQNIPRSSAPGYSLQGRV</sequence>